<organism evidence="2 3">
    <name type="scientific">Zasmidium cellare ATCC 36951</name>
    <dbReference type="NCBI Taxonomy" id="1080233"/>
    <lineage>
        <taxon>Eukaryota</taxon>
        <taxon>Fungi</taxon>
        <taxon>Dikarya</taxon>
        <taxon>Ascomycota</taxon>
        <taxon>Pezizomycotina</taxon>
        <taxon>Dothideomycetes</taxon>
        <taxon>Dothideomycetidae</taxon>
        <taxon>Mycosphaerellales</taxon>
        <taxon>Mycosphaerellaceae</taxon>
        <taxon>Zasmidium</taxon>
    </lineage>
</organism>
<feature type="domain" description="SGNH hydrolase-type esterase" evidence="1">
    <location>
        <begin position="172"/>
        <end position="374"/>
    </location>
</feature>
<protein>
    <recommendedName>
        <fullName evidence="1">SGNH hydrolase-type esterase domain-containing protein</fullName>
    </recommendedName>
</protein>
<dbReference type="GO" id="GO:0052689">
    <property type="term" value="F:carboxylic ester hydrolase activity"/>
    <property type="evidence" value="ECO:0007669"/>
    <property type="project" value="InterPro"/>
</dbReference>
<dbReference type="InterPro" id="IPR052762">
    <property type="entry name" value="PCW_deacetylase/CE"/>
</dbReference>
<reference evidence="2" key="1">
    <citation type="journal article" date="2020" name="Stud. Mycol.">
        <title>101 Dothideomycetes genomes: a test case for predicting lifestyles and emergence of pathogens.</title>
        <authorList>
            <person name="Haridas S."/>
            <person name="Albert R."/>
            <person name="Binder M."/>
            <person name="Bloem J."/>
            <person name="Labutti K."/>
            <person name="Salamov A."/>
            <person name="Andreopoulos B."/>
            <person name="Baker S."/>
            <person name="Barry K."/>
            <person name="Bills G."/>
            <person name="Bluhm B."/>
            <person name="Cannon C."/>
            <person name="Castanera R."/>
            <person name="Culley D."/>
            <person name="Daum C."/>
            <person name="Ezra D."/>
            <person name="Gonzalez J."/>
            <person name="Henrissat B."/>
            <person name="Kuo A."/>
            <person name="Liang C."/>
            <person name="Lipzen A."/>
            <person name="Lutzoni F."/>
            <person name="Magnuson J."/>
            <person name="Mondo S."/>
            <person name="Nolan M."/>
            <person name="Ohm R."/>
            <person name="Pangilinan J."/>
            <person name="Park H.-J."/>
            <person name="Ramirez L."/>
            <person name="Alfaro M."/>
            <person name="Sun H."/>
            <person name="Tritt A."/>
            <person name="Yoshinaga Y."/>
            <person name="Zwiers L.-H."/>
            <person name="Turgeon B."/>
            <person name="Goodwin S."/>
            <person name="Spatafora J."/>
            <person name="Crous P."/>
            <person name="Grigoriev I."/>
        </authorList>
    </citation>
    <scope>NUCLEOTIDE SEQUENCE</scope>
    <source>
        <strain evidence="2">ATCC 36951</strain>
    </source>
</reference>
<dbReference type="Pfam" id="PF13472">
    <property type="entry name" value="Lipase_GDSL_2"/>
    <property type="match status" value="1"/>
</dbReference>
<dbReference type="PANTHER" id="PTHR37834">
    <property type="entry name" value="GDSL-LIKE LIPASE/ACYLHYDROLASE DOMAIN PROTEIN (AFU_ORTHOLOGUE AFUA_2G00620)"/>
    <property type="match status" value="1"/>
</dbReference>
<dbReference type="InterPro" id="IPR013830">
    <property type="entry name" value="SGNH_hydro"/>
</dbReference>
<evidence type="ECO:0000259" key="1">
    <source>
        <dbReference type="Pfam" id="PF13472"/>
    </source>
</evidence>
<dbReference type="Gene3D" id="3.40.50.1110">
    <property type="entry name" value="SGNH hydrolase"/>
    <property type="match status" value="1"/>
</dbReference>
<evidence type="ECO:0000313" key="2">
    <source>
        <dbReference type="EMBL" id="KAF2162887.1"/>
    </source>
</evidence>
<accession>A0A6A6C6S6</accession>
<proteinExistence type="predicted"/>
<dbReference type="OrthoDB" id="426133at2759"/>
<dbReference type="GeneID" id="54571288"/>
<dbReference type="RefSeq" id="XP_033663776.1">
    <property type="nucleotide sequence ID" value="XM_033818016.1"/>
</dbReference>
<name>A0A6A6C6S6_ZASCE</name>
<dbReference type="CDD" id="cd01831">
    <property type="entry name" value="Endoglucanase_E_like"/>
    <property type="match status" value="1"/>
</dbReference>
<dbReference type="AlphaFoldDB" id="A0A6A6C6S6"/>
<evidence type="ECO:0000313" key="3">
    <source>
        <dbReference type="Proteomes" id="UP000799537"/>
    </source>
</evidence>
<dbReference type="Proteomes" id="UP000799537">
    <property type="component" value="Unassembled WGS sequence"/>
</dbReference>
<keyword evidence="3" id="KW-1185">Reference proteome</keyword>
<sequence length="388" mass="43243">MSLSTTSLITYLGNSTEEEAIFQNGQAREADYPNTATKLDGDWQHYPPSSPEISYKGRWDSQYISWWSAPGLKFGFEADNVACTFGGHTSAGVLVAYRLDGQDWMLTNVTANSTHLLIMPRTPGWNLTTSSTRTLELHVTNWALGVQLAQVHLSGGPARLVRIPDYSRRMQFIGDSLTAGYAATFEGISTYAWGLGYGFGDTEFSITAFPGICVTDRPCHGNSRGQSFQWSKTVDTSQRAIDMYGDSPPDWDFGLRPPPDITVINIGTNDNATDINVSSDQFYNAYVSLIQQVHTTWPKSHIIVQSLWKGWARTNSTWTEQSGFYYEIQDVVKHFNGGRLNKKGGEGFVYYFNTTGIMQHNDYSPANHPTDVGHVKVASHLMEYIACF</sequence>
<dbReference type="SUPFAM" id="SSF52266">
    <property type="entry name" value="SGNH hydrolase"/>
    <property type="match status" value="1"/>
</dbReference>
<dbReference type="PANTHER" id="PTHR37834:SF2">
    <property type="entry name" value="ESTERASE, SGNH HYDROLASE-TYPE"/>
    <property type="match status" value="1"/>
</dbReference>
<dbReference type="InterPro" id="IPR036514">
    <property type="entry name" value="SGNH_hydro_sf"/>
</dbReference>
<dbReference type="EMBL" id="ML993611">
    <property type="protein sequence ID" value="KAF2162887.1"/>
    <property type="molecule type" value="Genomic_DNA"/>
</dbReference>
<gene>
    <name evidence="2" type="ORF">M409DRAFT_68853</name>
</gene>
<dbReference type="InterPro" id="IPR037461">
    <property type="entry name" value="CtCE2-like_dom"/>
</dbReference>